<dbReference type="RefSeq" id="WP_200981326.1">
    <property type="nucleotide sequence ID" value="NZ_CP064654.1"/>
</dbReference>
<organism evidence="2 3">
    <name type="scientific">Qipengyuania soli</name>
    <dbReference type="NCBI Taxonomy" id="2782568"/>
    <lineage>
        <taxon>Bacteria</taxon>
        <taxon>Pseudomonadati</taxon>
        <taxon>Pseudomonadota</taxon>
        <taxon>Alphaproteobacteria</taxon>
        <taxon>Sphingomonadales</taxon>
        <taxon>Erythrobacteraceae</taxon>
        <taxon>Qipengyuania</taxon>
    </lineage>
</organism>
<evidence type="ECO:0000313" key="3">
    <source>
        <dbReference type="Proteomes" id="UP000594459"/>
    </source>
</evidence>
<dbReference type="Pfam" id="PF09955">
    <property type="entry name" value="DUF2189"/>
    <property type="match status" value="1"/>
</dbReference>
<gene>
    <name evidence="2" type="ORF">IRL76_10695</name>
</gene>
<keyword evidence="1" id="KW-1133">Transmembrane helix</keyword>
<sequence>MDTDVGGIRPTVASDLKVSDLVSALAAGWRDFAARPVFGLFFASFYVAIGVTLYYLFMVSGQARWLIASIAGFPLLAPFAAVGLYEVSRRRELGMAMDWGAILGAMRGHGDQQLLLMGGFIFVGFSFWVIIAHMIFAIFVASAGLGEGMEFLRSGTGLTMLAVGGAVGAIIAYLFYAITVMSLPMLVDRDVDFITAIITSVAALRANTGVLLLWALFIALVLFVAILPLFLGLLVALPVLGHATWHLYRRTVSTP</sequence>
<dbReference type="InterPro" id="IPR018692">
    <property type="entry name" value="DUF2189"/>
</dbReference>
<proteinExistence type="predicted"/>
<dbReference type="Proteomes" id="UP000594459">
    <property type="component" value="Chromosome"/>
</dbReference>
<dbReference type="EMBL" id="CP064654">
    <property type="protein sequence ID" value="QPC98319.1"/>
    <property type="molecule type" value="Genomic_DNA"/>
</dbReference>
<keyword evidence="3" id="KW-1185">Reference proteome</keyword>
<name>A0A7S8F363_9SPHN</name>
<keyword evidence="1" id="KW-0812">Transmembrane</keyword>
<keyword evidence="1" id="KW-0472">Membrane</keyword>
<reference evidence="2 3" key="1">
    <citation type="submission" date="2020-11" db="EMBL/GenBank/DDBJ databases">
        <title>The genome sequence of Erythrobacter sp. 6D36.</title>
        <authorList>
            <person name="Liu Y."/>
        </authorList>
    </citation>
    <scope>NUCLEOTIDE SEQUENCE [LARGE SCALE GENOMIC DNA]</scope>
    <source>
        <strain evidence="2 3">6D36</strain>
    </source>
</reference>
<feature type="transmembrane region" description="Helical" evidence="1">
    <location>
        <begin position="157"/>
        <end position="178"/>
    </location>
</feature>
<feature type="transmembrane region" description="Helical" evidence="1">
    <location>
        <begin position="63"/>
        <end position="85"/>
    </location>
</feature>
<feature type="transmembrane region" description="Helical" evidence="1">
    <location>
        <begin position="37"/>
        <end position="57"/>
    </location>
</feature>
<dbReference type="KEGG" id="qso:IRL76_10695"/>
<feature type="transmembrane region" description="Helical" evidence="1">
    <location>
        <begin position="114"/>
        <end position="145"/>
    </location>
</feature>
<dbReference type="AlphaFoldDB" id="A0A7S8F363"/>
<evidence type="ECO:0000256" key="1">
    <source>
        <dbReference type="SAM" id="Phobius"/>
    </source>
</evidence>
<protein>
    <submittedName>
        <fullName evidence="2">DUF2189 domain-containing protein</fullName>
    </submittedName>
</protein>
<feature type="transmembrane region" description="Helical" evidence="1">
    <location>
        <begin position="212"/>
        <end position="240"/>
    </location>
</feature>
<feature type="transmembrane region" description="Helical" evidence="1">
    <location>
        <begin position="190"/>
        <end position="206"/>
    </location>
</feature>
<evidence type="ECO:0000313" key="2">
    <source>
        <dbReference type="EMBL" id="QPC98319.1"/>
    </source>
</evidence>
<accession>A0A7S8F363</accession>